<dbReference type="STRING" id="765915.A0A1Y2HXR8"/>
<dbReference type="Gene3D" id="2.40.50.140">
    <property type="entry name" value="Nucleic acid-binding proteins"/>
    <property type="match status" value="2"/>
</dbReference>
<organism evidence="3 4">
    <name type="scientific">Catenaria anguillulae PL171</name>
    <dbReference type="NCBI Taxonomy" id="765915"/>
    <lineage>
        <taxon>Eukaryota</taxon>
        <taxon>Fungi</taxon>
        <taxon>Fungi incertae sedis</taxon>
        <taxon>Blastocladiomycota</taxon>
        <taxon>Blastocladiomycetes</taxon>
        <taxon>Blastocladiales</taxon>
        <taxon>Catenariaceae</taxon>
        <taxon>Catenaria</taxon>
    </lineage>
</organism>
<dbReference type="SUPFAM" id="SSF50249">
    <property type="entry name" value="Nucleic acid-binding proteins"/>
    <property type="match status" value="1"/>
</dbReference>
<protein>
    <recommendedName>
        <fullName evidence="5">BRCA2, oligonucleotide/oligosaccharide-binding, domain 1-domain-containing protein</fullName>
    </recommendedName>
</protein>
<dbReference type="EMBL" id="MCFL01000005">
    <property type="protein sequence ID" value="ORZ39398.1"/>
    <property type="molecule type" value="Genomic_DNA"/>
</dbReference>
<dbReference type="SUPFAM" id="SSF81872">
    <property type="entry name" value="BRCA2 helical domain"/>
    <property type="match status" value="1"/>
</dbReference>
<dbReference type="GO" id="GO:0000724">
    <property type="term" value="P:double-strand break repair via homologous recombination"/>
    <property type="evidence" value="ECO:0007669"/>
    <property type="project" value="InterPro"/>
</dbReference>
<dbReference type="PANTHER" id="PTHR11289">
    <property type="entry name" value="BREAST CANCER TYPE 2 SUSCEPTIBILITY PROTEIN BRCA2"/>
    <property type="match status" value="1"/>
</dbReference>
<dbReference type="GO" id="GO:0006355">
    <property type="term" value="P:regulation of DNA-templated transcription"/>
    <property type="evidence" value="ECO:0007669"/>
    <property type="project" value="TreeGrafter"/>
</dbReference>
<dbReference type="PANTHER" id="PTHR11289:SF0">
    <property type="entry name" value="BREAST CANCER TYPE 2 SUSCEPTIBILITY PROTEIN"/>
    <property type="match status" value="1"/>
</dbReference>
<dbReference type="OrthoDB" id="21095at2759"/>
<sequence length="271" mass="29868">MVQAGAVPHLITHRWVRNHYRWIVWKLAGYTRTYGGSGQGEEDAAGVMVPKLSRDTVMRQLKYRYEREIVQGHQSALKQILERDELGYRPAVFCVARVAVVGSGTANEGGGSALLELTDGWYSILAVPDDVLLSAVHRGRIRVGCKLAVSMAPMINNADGIAAVDATPDWPPVTSQDMTYDPLDPDLSATAPTLKLSCNSTKLARWDAKLGFMGGRRTLPVSVRSLSPNGSAFSEIGVQVLRVYPLMHMETFPNGERAYRNDREEAEAQRQ</sequence>
<comment type="caution">
    <text evidence="3">The sequence shown here is derived from an EMBL/GenBank/DDBJ whole genome shotgun (WGS) entry which is preliminary data.</text>
</comment>
<evidence type="ECO:0000259" key="2">
    <source>
        <dbReference type="Pfam" id="PF09169"/>
    </source>
</evidence>
<evidence type="ECO:0000313" key="3">
    <source>
        <dbReference type="EMBL" id="ORZ39398.1"/>
    </source>
</evidence>
<dbReference type="InterPro" id="IPR015525">
    <property type="entry name" value="BRCA2"/>
</dbReference>
<dbReference type="InterPro" id="IPR036315">
    <property type="entry name" value="BRCA2_hlx_sf"/>
</dbReference>
<dbReference type="Pfam" id="PF09103">
    <property type="entry name" value="BRCA-2_OB1"/>
    <property type="match status" value="1"/>
</dbReference>
<dbReference type="Pfam" id="PF09169">
    <property type="entry name" value="BRCA-2_helical"/>
    <property type="match status" value="1"/>
</dbReference>
<feature type="non-terminal residue" evidence="3">
    <location>
        <position position="271"/>
    </location>
</feature>
<evidence type="ECO:0000313" key="4">
    <source>
        <dbReference type="Proteomes" id="UP000193411"/>
    </source>
</evidence>
<reference evidence="3 4" key="1">
    <citation type="submission" date="2016-07" db="EMBL/GenBank/DDBJ databases">
        <title>Pervasive Adenine N6-methylation of Active Genes in Fungi.</title>
        <authorList>
            <consortium name="DOE Joint Genome Institute"/>
            <person name="Mondo S.J."/>
            <person name="Dannebaum R.O."/>
            <person name="Kuo R.C."/>
            <person name="Labutti K."/>
            <person name="Haridas S."/>
            <person name="Kuo A."/>
            <person name="Salamov A."/>
            <person name="Ahrendt S.R."/>
            <person name="Lipzen A."/>
            <person name="Sullivan W."/>
            <person name="Andreopoulos W.B."/>
            <person name="Clum A."/>
            <person name="Lindquist E."/>
            <person name="Daum C."/>
            <person name="Ramamoorthy G.K."/>
            <person name="Gryganskyi A."/>
            <person name="Culley D."/>
            <person name="Magnuson J.K."/>
            <person name="James T.Y."/>
            <person name="O'Malley M.A."/>
            <person name="Stajich J.E."/>
            <person name="Spatafora J.W."/>
            <person name="Visel A."/>
            <person name="Grigoriev I.V."/>
        </authorList>
    </citation>
    <scope>NUCLEOTIDE SEQUENCE [LARGE SCALE GENOMIC DNA]</scope>
    <source>
        <strain evidence="3 4">PL171</strain>
    </source>
</reference>
<accession>A0A1Y2HXR8</accession>
<feature type="domain" description="BRCA2 OB1" evidence="1">
    <location>
        <begin position="75"/>
        <end position="213"/>
    </location>
</feature>
<feature type="domain" description="Breast cancer type 2 susceptibility protein helical" evidence="2">
    <location>
        <begin position="4"/>
        <end position="69"/>
    </location>
</feature>
<dbReference type="InterPro" id="IPR015187">
    <property type="entry name" value="BRCA2_OB_1"/>
</dbReference>
<evidence type="ECO:0008006" key="5">
    <source>
        <dbReference type="Google" id="ProtNLM"/>
    </source>
</evidence>
<dbReference type="InterPro" id="IPR012340">
    <property type="entry name" value="NA-bd_OB-fold"/>
</dbReference>
<dbReference type="AlphaFoldDB" id="A0A1Y2HXR8"/>
<dbReference type="InterPro" id="IPR015252">
    <property type="entry name" value="BRCA2_hlx"/>
</dbReference>
<evidence type="ECO:0000259" key="1">
    <source>
        <dbReference type="Pfam" id="PF09103"/>
    </source>
</evidence>
<proteinExistence type="predicted"/>
<keyword evidence="4" id="KW-1185">Reference proteome</keyword>
<dbReference type="Proteomes" id="UP000193411">
    <property type="component" value="Unassembled WGS sequence"/>
</dbReference>
<name>A0A1Y2HXR8_9FUNG</name>
<gene>
    <name evidence="3" type="ORF">BCR44DRAFT_127127</name>
</gene>